<dbReference type="OrthoDB" id="5652956at2"/>
<sequence>MSLVFSVPGKTFIAGEYLALAEGPTLFFLSQPCFETEISRGKGDVLGIHPESPAGVFMSKHRGYFRNFDITFRDAYSGKGGFGASTAQFLSVYAMWLYKEAHQMDMEKYLDFKHMLEVYYHVAWNGQGQRPSGADLVAQLKGSMTFFEKRRGMISVASWPFDDLELLLVHTGNKLATHEHLRTLPVFPTAGLESAMLTIRDAFDKIDSARFVEGVKAYAQELLKLNFTCEPTLKLLADINQIPGVKAAKGCGALGVDVMAIVTAKGETAGVKAYCESKGLSVLSSSDKISSGLQVRGSL</sequence>
<dbReference type="AlphaFoldDB" id="A0A1Z3N968"/>
<dbReference type="RefSeq" id="WP_088565505.1">
    <property type="nucleotide sequence ID" value="NZ_CP020946.1"/>
</dbReference>
<protein>
    <recommendedName>
        <fullName evidence="3">Mevalonate kinase</fullName>
    </recommendedName>
</protein>
<evidence type="ECO:0008006" key="3">
    <source>
        <dbReference type="Google" id="ProtNLM"/>
    </source>
</evidence>
<name>A0A1Z3N968_BDEBC</name>
<dbReference type="InterPro" id="IPR020568">
    <property type="entry name" value="Ribosomal_Su5_D2-typ_SF"/>
</dbReference>
<gene>
    <name evidence="1" type="ORF">B9G79_10750</name>
</gene>
<dbReference type="Proteomes" id="UP000197003">
    <property type="component" value="Chromosome"/>
</dbReference>
<evidence type="ECO:0000313" key="1">
    <source>
        <dbReference type="EMBL" id="ASD64009.1"/>
    </source>
</evidence>
<accession>A0A1Z3N968</accession>
<dbReference type="EMBL" id="CP020946">
    <property type="protein sequence ID" value="ASD64009.1"/>
    <property type="molecule type" value="Genomic_DNA"/>
</dbReference>
<reference evidence="1 2" key="1">
    <citation type="submission" date="2017-04" db="EMBL/GenBank/DDBJ databases">
        <title>Whole genome sequence of Bdellovibrio bacteriovorus strain SSB218315.</title>
        <authorList>
            <person name="Oyedara O."/>
            <person name="Rodriguez-Perez M.A."/>
        </authorList>
    </citation>
    <scope>NUCLEOTIDE SEQUENCE [LARGE SCALE GENOMIC DNA]</scope>
    <source>
        <strain evidence="1 2">SSB218315</strain>
    </source>
</reference>
<proteinExistence type="predicted"/>
<dbReference type="SUPFAM" id="SSF54211">
    <property type="entry name" value="Ribosomal protein S5 domain 2-like"/>
    <property type="match status" value="1"/>
</dbReference>
<organism evidence="1 2">
    <name type="scientific">Bdellovibrio bacteriovorus</name>
    <dbReference type="NCBI Taxonomy" id="959"/>
    <lineage>
        <taxon>Bacteria</taxon>
        <taxon>Pseudomonadati</taxon>
        <taxon>Bdellovibrionota</taxon>
        <taxon>Bdellovibrionia</taxon>
        <taxon>Bdellovibrionales</taxon>
        <taxon>Pseudobdellovibrionaceae</taxon>
        <taxon>Bdellovibrio</taxon>
    </lineage>
</organism>
<evidence type="ECO:0000313" key="2">
    <source>
        <dbReference type="Proteomes" id="UP000197003"/>
    </source>
</evidence>